<dbReference type="EMBL" id="JAQJZL010000001">
    <property type="protein sequence ID" value="KAJ6057732.1"/>
    <property type="molecule type" value="Genomic_DNA"/>
</dbReference>
<dbReference type="GO" id="GO:0006351">
    <property type="term" value="P:DNA-templated transcription"/>
    <property type="evidence" value="ECO:0007669"/>
    <property type="project" value="InterPro"/>
</dbReference>
<dbReference type="PROSITE" id="PS50048">
    <property type="entry name" value="ZN2_CY6_FUNGAL_2"/>
    <property type="match status" value="1"/>
</dbReference>
<keyword evidence="3" id="KW-0238">DNA-binding</keyword>
<dbReference type="Proteomes" id="UP001219568">
    <property type="component" value="Unassembled WGS sequence"/>
</dbReference>
<evidence type="ECO:0000256" key="4">
    <source>
        <dbReference type="ARBA" id="ARBA00023163"/>
    </source>
</evidence>
<dbReference type="SMART" id="SM00066">
    <property type="entry name" value="GAL4"/>
    <property type="match status" value="1"/>
</dbReference>
<comment type="caution">
    <text evidence="8">The sequence shown here is derived from an EMBL/GenBank/DDBJ whole genome shotgun (WGS) entry which is preliminary data.</text>
</comment>
<dbReference type="GO" id="GO:0000981">
    <property type="term" value="F:DNA-binding transcription factor activity, RNA polymerase II-specific"/>
    <property type="evidence" value="ECO:0007669"/>
    <property type="project" value="InterPro"/>
</dbReference>
<feature type="compositionally biased region" description="Basic residues" evidence="6">
    <location>
        <begin position="1"/>
        <end position="12"/>
    </location>
</feature>
<evidence type="ECO:0000256" key="1">
    <source>
        <dbReference type="ARBA" id="ARBA00022723"/>
    </source>
</evidence>
<proteinExistence type="predicted"/>
<evidence type="ECO:0000256" key="2">
    <source>
        <dbReference type="ARBA" id="ARBA00023015"/>
    </source>
</evidence>
<reference evidence="8" key="1">
    <citation type="journal article" date="2023" name="IMA Fungus">
        <title>Comparative genomic study of the Penicillium genus elucidates a diverse pangenome and 15 lateral gene transfer events.</title>
        <authorList>
            <person name="Petersen C."/>
            <person name="Sorensen T."/>
            <person name="Nielsen M.R."/>
            <person name="Sondergaard T.E."/>
            <person name="Sorensen J.L."/>
            <person name="Fitzpatrick D.A."/>
            <person name="Frisvad J.C."/>
            <person name="Nielsen K.L."/>
        </authorList>
    </citation>
    <scope>NUCLEOTIDE SEQUENCE</scope>
    <source>
        <strain evidence="8">IBT 15450</strain>
    </source>
</reference>
<feature type="domain" description="Zn(2)-C6 fungal-type" evidence="7">
    <location>
        <begin position="24"/>
        <end position="55"/>
    </location>
</feature>
<accession>A0AAD6NEL1</accession>
<dbReference type="CDD" id="cd12148">
    <property type="entry name" value="fungal_TF_MHR"/>
    <property type="match status" value="1"/>
</dbReference>
<dbReference type="CDD" id="cd00067">
    <property type="entry name" value="GAL4"/>
    <property type="match status" value="1"/>
</dbReference>
<sequence length="731" mass="82241">MDPAAIRRRRRRVADENRKRAPRACDRCKARKSKCVEWTPGTCQRCSSRNLACQFERERSVPINDQYPPASSEPIEHGVSASLNNEVSRPVDSMNPHDLLSPSTVLSQRLAEHVVTGQSKRVPWPNILSRLREAFSLDTHAAPEEKEMVAMQAHMAGPKALHSSELARLRTTIDAFPPRPIADFLLSVFIKHATDTFFYFDQDQILNEIDQFYKDPSSPLRSDISFVCLAMAAFALGSQWAPLERPQESAISLHRDNDYLGRAFYNHAKSLIPDIVDRPCLRSIQAPFLLGVYLMPASAIGSSYVYMGLALRKALAFDLHIDQDDQVINDREREVRHRLWWSIYSLERCTTVKLNRPRSVGIDVIRVPPPSPLPALDRLQKYDNVQFQMAYIRLIRILDQIAEPGGSLNEAAEQSRAESWESDLRQWKKSLPPDFKIDTMHPKDSRYRTIFHLYLNYYYAWITMGKVALVTVARTSPRSYLQPWSKPSEPSDLIVRQSRSCAKAARKLLLLFENLTSTGKITRFSFTDFQGCSIATIVTLVAGIMERDSGYEARVTFGLDCLRKMATGNITAKMGVKFVEAMQSITNEAAAKIHRASSIHTESTSDAQSSASASEYHQWAAWLAEMEPSQTEEQGVIPYRGIEVEPNVPYSNTPLLQLGQSNVPNISGWKTPHDPIVSENLLLPPDVAPGSTMAWGIQSTDDDHLSALQNDDPAFLMGLTGFDLLDFSGLT</sequence>
<keyword evidence="4" id="KW-0804">Transcription</keyword>
<evidence type="ECO:0000256" key="3">
    <source>
        <dbReference type="ARBA" id="ARBA00023125"/>
    </source>
</evidence>
<keyword evidence="1" id="KW-0479">Metal-binding</keyword>
<evidence type="ECO:0000259" key="7">
    <source>
        <dbReference type="PROSITE" id="PS50048"/>
    </source>
</evidence>
<dbReference type="Gene3D" id="4.10.240.10">
    <property type="entry name" value="Zn(2)-C6 fungal-type DNA-binding domain"/>
    <property type="match status" value="1"/>
</dbReference>
<dbReference type="Pfam" id="PF00172">
    <property type="entry name" value="Zn_clus"/>
    <property type="match status" value="1"/>
</dbReference>
<name>A0AAD6NEL1_PENCN</name>
<dbReference type="InterPro" id="IPR051127">
    <property type="entry name" value="Fungal_SecMet_Regulators"/>
</dbReference>
<evidence type="ECO:0000256" key="5">
    <source>
        <dbReference type="ARBA" id="ARBA00023242"/>
    </source>
</evidence>
<gene>
    <name evidence="8" type="ORF">N7460_001006</name>
</gene>
<keyword evidence="9" id="KW-1185">Reference proteome</keyword>
<dbReference type="PROSITE" id="PS00463">
    <property type="entry name" value="ZN2_CY6_FUNGAL_1"/>
    <property type="match status" value="1"/>
</dbReference>
<dbReference type="AlphaFoldDB" id="A0AAD6NEL1"/>
<dbReference type="GO" id="GO:0008270">
    <property type="term" value="F:zinc ion binding"/>
    <property type="evidence" value="ECO:0007669"/>
    <property type="project" value="InterPro"/>
</dbReference>
<dbReference type="Pfam" id="PF04082">
    <property type="entry name" value="Fungal_trans"/>
    <property type="match status" value="1"/>
</dbReference>
<keyword evidence="5" id="KW-0539">Nucleus</keyword>
<evidence type="ECO:0000313" key="9">
    <source>
        <dbReference type="Proteomes" id="UP001219568"/>
    </source>
</evidence>
<dbReference type="SUPFAM" id="SSF57701">
    <property type="entry name" value="Zn2/Cys6 DNA-binding domain"/>
    <property type="match status" value="1"/>
</dbReference>
<dbReference type="GO" id="GO:0003677">
    <property type="term" value="F:DNA binding"/>
    <property type="evidence" value="ECO:0007669"/>
    <property type="project" value="UniProtKB-KW"/>
</dbReference>
<dbReference type="InterPro" id="IPR036864">
    <property type="entry name" value="Zn2-C6_fun-type_DNA-bd_sf"/>
</dbReference>
<dbReference type="PANTHER" id="PTHR47424">
    <property type="entry name" value="REGULATORY PROTEIN GAL4"/>
    <property type="match status" value="1"/>
</dbReference>
<protein>
    <submittedName>
        <fullName evidence="8">Transcriptional regulator family: Fungal Specific TF</fullName>
    </submittedName>
</protein>
<dbReference type="PANTHER" id="PTHR47424:SF6">
    <property type="entry name" value="PROLINE UTILIZATION TRANS-ACTIVATOR"/>
    <property type="match status" value="1"/>
</dbReference>
<feature type="region of interest" description="Disordered" evidence="6">
    <location>
        <begin position="1"/>
        <end position="21"/>
    </location>
</feature>
<keyword evidence="2" id="KW-0805">Transcription regulation</keyword>
<reference evidence="8" key="2">
    <citation type="submission" date="2023-01" db="EMBL/GenBank/DDBJ databases">
        <authorList>
            <person name="Petersen C."/>
        </authorList>
    </citation>
    <scope>NUCLEOTIDE SEQUENCE</scope>
    <source>
        <strain evidence="8">IBT 15450</strain>
    </source>
</reference>
<dbReference type="SMART" id="SM00906">
    <property type="entry name" value="Fungal_trans"/>
    <property type="match status" value="1"/>
</dbReference>
<organism evidence="8 9">
    <name type="scientific">Penicillium canescens</name>
    <dbReference type="NCBI Taxonomy" id="5083"/>
    <lineage>
        <taxon>Eukaryota</taxon>
        <taxon>Fungi</taxon>
        <taxon>Dikarya</taxon>
        <taxon>Ascomycota</taxon>
        <taxon>Pezizomycotina</taxon>
        <taxon>Eurotiomycetes</taxon>
        <taxon>Eurotiomycetidae</taxon>
        <taxon>Eurotiales</taxon>
        <taxon>Aspergillaceae</taxon>
        <taxon>Penicillium</taxon>
    </lineage>
</organism>
<evidence type="ECO:0000256" key="6">
    <source>
        <dbReference type="SAM" id="MobiDB-lite"/>
    </source>
</evidence>
<evidence type="ECO:0000313" key="8">
    <source>
        <dbReference type="EMBL" id="KAJ6057732.1"/>
    </source>
</evidence>
<dbReference type="InterPro" id="IPR001138">
    <property type="entry name" value="Zn2Cys6_DnaBD"/>
</dbReference>
<dbReference type="InterPro" id="IPR007219">
    <property type="entry name" value="XnlR_reg_dom"/>
</dbReference>